<evidence type="ECO:0000313" key="4">
    <source>
        <dbReference type="Proteomes" id="UP001562354"/>
    </source>
</evidence>
<feature type="region of interest" description="Disordered" evidence="1">
    <location>
        <begin position="329"/>
        <end position="405"/>
    </location>
</feature>
<organism evidence="3 4">
    <name type="scientific">Neodothiora populina</name>
    <dbReference type="NCBI Taxonomy" id="2781224"/>
    <lineage>
        <taxon>Eukaryota</taxon>
        <taxon>Fungi</taxon>
        <taxon>Dikarya</taxon>
        <taxon>Ascomycota</taxon>
        <taxon>Pezizomycotina</taxon>
        <taxon>Dothideomycetes</taxon>
        <taxon>Dothideomycetidae</taxon>
        <taxon>Dothideales</taxon>
        <taxon>Dothioraceae</taxon>
        <taxon>Neodothiora</taxon>
    </lineage>
</organism>
<dbReference type="RefSeq" id="XP_069204379.1">
    <property type="nucleotide sequence ID" value="XM_069347708.1"/>
</dbReference>
<keyword evidence="2" id="KW-0812">Transmembrane</keyword>
<keyword evidence="2" id="KW-0472">Membrane</keyword>
<accession>A0ABR3PPV2</accession>
<evidence type="ECO:0000256" key="2">
    <source>
        <dbReference type="SAM" id="Phobius"/>
    </source>
</evidence>
<dbReference type="EMBL" id="JBFMKM010000001">
    <property type="protein sequence ID" value="KAL1311530.1"/>
    <property type="molecule type" value="Genomic_DNA"/>
</dbReference>
<name>A0ABR3PPV2_9PEZI</name>
<protein>
    <submittedName>
        <fullName evidence="3">Uncharacterized protein</fullName>
    </submittedName>
</protein>
<reference evidence="3 4" key="1">
    <citation type="submission" date="2024-07" db="EMBL/GenBank/DDBJ databases">
        <title>Draft sequence of the Neodothiora populina.</title>
        <authorList>
            <person name="Drown D.D."/>
            <person name="Schuette U.S."/>
            <person name="Buechlein A.B."/>
            <person name="Rusch D.R."/>
            <person name="Winton L.W."/>
            <person name="Adams G.A."/>
        </authorList>
    </citation>
    <scope>NUCLEOTIDE SEQUENCE [LARGE SCALE GENOMIC DNA]</scope>
    <source>
        <strain evidence="3 4">CPC 39397</strain>
    </source>
</reference>
<dbReference type="Proteomes" id="UP001562354">
    <property type="component" value="Unassembled WGS sequence"/>
</dbReference>
<keyword evidence="4" id="KW-1185">Reference proteome</keyword>
<proteinExistence type="predicted"/>
<dbReference type="GeneID" id="95975354"/>
<sequence length="405" mass="45166">MKAIITADPLKTRNYQNAEILLAAFTLLRAADEYANNHSTWENSRPAAMECGLKLCLKAINATVTQTKLMEVMLNTTSKKIKQSYLVVADYEPTDTAGHVSLDENSAYQTQYSQRDDFQLDASSFNQSWIHPDTTYNVSQVFIDSSIAFLINTFGQKGALVWGGPMFEHDYLQPLYSSQNWTAAFESVANSLTNVLQNSGQSPLEGVAMNWTTKYHIRWAFMTLPAVVMLSGIIFTTFSIIETRRQQIPAWKTNALAAIAYGADEATRKQLRAACMTEKLDKAGYMTVQMMAGTDAVELATSPPLVPPSSSPHKFGKLFEMENLWKRRKHTKPEQLQQERSRNTGQDVTFGNAADPTLTTPCTPSPSLPQFEFESHHDGADDTLIGEADGYSLRNGNNARGYRRL</sequence>
<dbReference type="PANTHER" id="PTHR35394">
    <property type="entry name" value="DUF3176 DOMAIN-CONTAINING PROTEIN"/>
    <property type="match status" value="1"/>
</dbReference>
<comment type="caution">
    <text evidence="3">The sequence shown here is derived from an EMBL/GenBank/DDBJ whole genome shotgun (WGS) entry which is preliminary data.</text>
</comment>
<feature type="transmembrane region" description="Helical" evidence="2">
    <location>
        <begin position="219"/>
        <end position="241"/>
    </location>
</feature>
<dbReference type="PANTHER" id="PTHR35394:SF5">
    <property type="entry name" value="DUF3176 DOMAIN-CONTAINING PROTEIN"/>
    <property type="match status" value="1"/>
</dbReference>
<evidence type="ECO:0000313" key="3">
    <source>
        <dbReference type="EMBL" id="KAL1311530.1"/>
    </source>
</evidence>
<gene>
    <name evidence="3" type="ORF">AAFC00_001651</name>
</gene>
<keyword evidence="2" id="KW-1133">Transmembrane helix</keyword>
<evidence type="ECO:0000256" key="1">
    <source>
        <dbReference type="SAM" id="MobiDB-lite"/>
    </source>
</evidence>